<evidence type="ECO:0000256" key="4">
    <source>
        <dbReference type="ARBA" id="ARBA00023027"/>
    </source>
</evidence>
<dbReference type="PANTHER" id="PTHR43741:SF4">
    <property type="entry name" value="FMN-DEPENDENT NADH:QUINONE OXIDOREDUCTASE"/>
    <property type="match status" value="1"/>
</dbReference>
<keyword evidence="1 6" id="KW-0285">Flavoprotein</keyword>
<organism evidence="8 9">
    <name type="scientific">Staphylococcus kloosii</name>
    <dbReference type="NCBI Taxonomy" id="29384"/>
    <lineage>
        <taxon>Bacteria</taxon>
        <taxon>Bacillati</taxon>
        <taxon>Bacillota</taxon>
        <taxon>Bacilli</taxon>
        <taxon>Bacillales</taxon>
        <taxon>Staphylococcaceae</taxon>
        <taxon>Staphylococcus</taxon>
    </lineage>
</organism>
<dbReference type="GO" id="GO:0009055">
    <property type="term" value="F:electron transfer activity"/>
    <property type="evidence" value="ECO:0007669"/>
    <property type="project" value="UniProtKB-UniRule"/>
</dbReference>
<name>A0A151A5T8_9STAP</name>
<comment type="catalytic activity">
    <reaction evidence="6">
        <text>2 a quinone + NADH + H(+) = 2 a 1,4-benzosemiquinone + NAD(+)</text>
        <dbReference type="Rhea" id="RHEA:65952"/>
        <dbReference type="ChEBI" id="CHEBI:15378"/>
        <dbReference type="ChEBI" id="CHEBI:57540"/>
        <dbReference type="ChEBI" id="CHEBI:57945"/>
        <dbReference type="ChEBI" id="CHEBI:132124"/>
        <dbReference type="ChEBI" id="CHEBI:134225"/>
    </reaction>
</comment>
<dbReference type="Pfam" id="PF02525">
    <property type="entry name" value="Flavodoxin_2"/>
    <property type="match status" value="1"/>
</dbReference>
<comment type="subunit">
    <text evidence="6">Homodimer.</text>
</comment>
<dbReference type="InterPro" id="IPR029039">
    <property type="entry name" value="Flavoprotein-like_sf"/>
</dbReference>
<dbReference type="EMBL" id="LUGM01000002">
    <property type="protein sequence ID" value="KYH14683.1"/>
    <property type="molecule type" value="Genomic_DNA"/>
</dbReference>
<evidence type="ECO:0000256" key="3">
    <source>
        <dbReference type="ARBA" id="ARBA00023002"/>
    </source>
</evidence>
<dbReference type="SUPFAM" id="SSF52218">
    <property type="entry name" value="Flavoproteins"/>
    <property type="match status" value="1"/>
</dbReference>
<comment type="caution">
    <text evidence="6">Lacks conserved residue(s) required for the propagation of feature annotation.</text>
</comment>
<comment type="caution">
    <text evidence="8">The sequence shown here is derived from an EMBL/GenBank/DDBJ whole genome shotgun (WGS) entry which is preliminary data.</text>
</comment>
<gene>
    <name evidence="6" type="primary">azoR</name>
    <name evidence="8" type="ORF">A0131_07830</name>
</gene>
<evidence type="ECO:0000256" key="1">
    <source>
        <dbReference type="ARBA" id="ARBA00022630"/>
    </source>
</evidence>
<proteinExistence type="inferred from homology"/>
<dbReference type="GO" id="GO:0010181">
    <property type="term" value="F:FMN binding"/>
    <property type="evidence" value="ECO:0007669"/>
    <property type="project" value="UniProtKB-UniRule"/>
</dbReference>
<comment type="function">
    <text evidence="6">Quinone reductase that provides resistance to thiol-specific stress caused by electrophilic quinones.</text>
</comment>
<dbReference type="InterPro" id="IPR003680">
    <property type="entry name" value="Flavodoxin_fold"/>
</dbReference>
<evidence type="ECO:0000256" key="2">
    <source>
        <dbReference type="ARBA" id="ARBA00022643"/>
    </source>
</evidence>
<evidence type="ECO:0000256" key="6">
    <source>
        <dbReference type="HAMAP-Rule" id="MF_01216"/>
    </source>
</evidence>
<dbReference type="AlphaFoldDB" id="A0A151A5T8"/>
<dbReference type="GO" id="GO:0016652">
    <property type="term" value="F:oxidoreductase activity, acting on NAD(P)H as acceptor"/>
    <property type="evidence" value="ECO:0007669"/>
    <property type="project" value="UniProtKB-UniRule"/>
</dbReference>
<evidence type="ECO:0000256" key="5">
    <source>
        <dbReference type="ARBA" id="ARBA00048542"/>
    </source>
</evidence>
<dbReference type="Gene3D" id="3.40.50.360">
    <property type="match status" value="1"/>
</dbReference>
<dbReference type="GO" id="GO:0016655">
    <property type="term" value="F:oxidoreductase activity, acting on NAD(P)H, quinone or similar compound as acceptor"/>
    <property type="evidence" value="ECO:0007669"/>
    <property type="project" value="InterPro"/>
</dbReference>
<comment type="similarity">
    <text evidence="6">Belongs to the azoreductase type 1 family.</text>
</comment>
<evidence type="ECO:0000313" key="8">
    <source>
        <dbReference type="EMBL" id="KYH14683.1"/>
    </source>
</evidence>
<dbReference type="EC" id="1.7.1.17" evidence="6"/>
<sequence length="213" mass="24823">MHTLIINAHPDFKNNNTFSAKLKDLFMEKFTKAFPNEAPEVLNLYDMELPRIEETQLLKIWGKQSANQPLTEEEQIIADTSSNLLTQFKRCQRIVIVSPLHNFNITSRMKDYMDNIMLARETFKYTEDGSVGLMTDNYKALLLQASGTVYTNNDRYTPLEFSYYYLKEMFEEIMGFDAFYIARAEGTSIMSEDDVINKAKTNLDEVFNEFYEA</sequence>
<keyword evidence="4 6" id="KW-0520">NAD</keyword>
<dbReference type="PANTHER" id="PTHR43741">
    <property type="entry name" value="FMN-DEPENDENT NADH-AZOREDUCTASE 1"/>
    <property type="match status" value="1"/>
</dbReference>
<keyword evidence="3 6" id="KW-0560">Oxidoreductase</keyword>
<dbReference type="InterPro" id="IPR050104">
    <property type="entry name" value="FMN-dep_NADH:Q_OxRdtase_AzoR1"/>
</dbReference>
<dbReference type="Proteomes" id="UP000075418">
    <property type="component" value="Unassembled WGS sequence"/>
</dbReference>
<comment type="function">
    <text evidence="6">Also exhibits azoreductase activity. Catalyzes the reductive cleavage of the azo bond in aromatic azo compounds to the corresponding amines.</text>
</comment>
<evidence type="ECO:0000259" key="7">
    <source>
        <dbReference type="Pfam" id="PF02525"/>
    </source>
</evidence>
<evidence type="ECO:0000313" key="9">
    <source>
        <dbReference type="Proteomes" id="UP000075418"/>
    </source>
</evidence>
<dbReference type="InterPro" id="IPR023048">
    <property type="entry name" value="NADH:quinone_OxRdtase_FMN_depd"/>
</dbReference>
<comment type="catalytic activity">
    <reaction evidence="5">
        <text>N,N-dimethyl-1,4-phenylenediamine + anthranilate + 2 NAD(+) = 2-(4-dimethylaminophenyl)diazenylbenzoate + 2 NADH + 2 H(+)</text>
        <dbReference type="Rhea" id="RHEA:55872"/>
        <dbReference type="ChEBI" id="CHEBI:15378"/>
        <dbReference type="ChEBI" id="CHEBI:15783"/>
        <dbReference type="ChEBI" id="CHEBI:16567"/>
        <dbReference type="ChEBI" id="CHEBI:57540"/>
        <dbReference type="ChEBI" id="CHEBI:57945"/>
        <dbReference type="ChEBI" id="CHEBI:71579"/>
        <dbReference type="EC" id="1.7.1.17"/>
    </reaction>
    <physiologicalReaction direction="right-to-left" evidence="5">
        <dbReference type="Rhea" id="RHEA:55874"/>
    </physiologicalReaction>
</comment>
<dbReference type="HAMAP" id="MF_01216">
    <property type="entry name" value="Azoreductase_type1"/>
    <property type="match status" value="1"/>
</dbReference>
<feature type="domain" description="Flavodoxin-like fold" evidence="7">
    <location>
        <begin position="1"/>
        <end position="205"/>
    </location>
</feature>
<dbReference type="EC" id="1.6.5.-" evidence="6"/>
<comment type="cofactor">
    <cofactor evidence="6">
        <name>FMN</name>
        <dbReference type="ChEBI" id="CHEBI:58210"/>
    </cofactor>
    <text evidence="6">Binds 1 FMN per subunit.</text>
</comment>
<keyword evidence="2 6" id="KW-0288">FMN</keyword>
<accession>A0A151A5T8</accession>
<protein>
    <recommendedName>
        <fullName evidence="6">FMN dependent NADH:quinone oxidoreductase</fullName>
        <ecNumber evidence="6">1.6.5.-</ecNumber>
    </recommendedName>
    <alternativeName>
        <fullName evidence="6">Azo-dye reductase</fullName>
    </alternativeName>
    <alternativeName>
        <fullName evidence="6">FMN-dependent NADH-azo compound oxidoreductase</fullName>
    </alternativeName>
    <alternativeName>
        <fullName evidence="6">FMN-dependent NADH-azoreductase</fullName>
        <ecNumber evidence="6">1.7.1.17</ecNumber>
    </alternativeName>
</protein>
<reference evidence="8 9" key="1">
    <citation type="submission" date="2016-02" db="EMBL/GenBank/DDBJ databases">
        <title>Draft genome sequence of hydrocarbon degrading Staphylococcus saprophyticus Strain CNV2, isolated from crude-oil contaminated soil from Noonmati Oil Refinery, Guwahati, Assam, India.</title>
        <authorList>
            <person name="Mukherjee A."/>
            <person name="Chettri B."/>
            <person name="Langpoklakpam J."/>
            <person name="Singh A.K."/>
            <person name="Chattopadhyay D.J."/>
        </authorList>
    </citation>
    <scope>NUCLEOTIDE SEQUENCE [LARGE SCALE GENOMIC DNA]</scope>
    <source>
        <strain evidence="8 9">CNV2</strain>
    </source>
</reference>
<dbReference type="RefSeq" id="WP_061854850.1">
    <property type="nucleotide sequence ID" value="NZ_LUGM01000002.1"/>
</dbReference>